<protein>
    <recommendedName>
        <fullName evidence="1">Bacteriophage T5 Orf172 DNA-binding domain-containing protein</fullName>
    </recommendedName>
</protein>
<name>A0ABW5XEB7_9MICO</name>
<evidence type="ECO:0000259" key="1">
    <source>
        <dbReference type="SMART" id="SM00974"/>
    </source>
</evidence>
<accession>A0ABW5XEB7</accession>
<dbReference type="Gene3D" id="3.40.50.300">
    <property type="entry name" value="P-loop containing nucleotide triphosphate hydrolases"/>
    <property type="match status" value="1"/>
</dbReference>
<gene>
    <name evidence="2" type="ORF">ACFSYH_04075</name>
</gene>
<dbReference type="SMART" id="SM00974">
    <property type="entry name" value="T5orf172"/>
    <property type="match status" value="1"/>
</dbReference>
<organism evidence="2 3">
    <name type="scientific">Populibacterium corticicola</name>
    <dbReference type="NCBI Taxonomy" id="1812826"/>
    <lineage>
        <taxon>Bacteria</taxon>
        <taxon>Bacillati</taxon>
        <taxon>Actinomycetota</taxon>
        <taxon>Actinomycetes</taxon>
        <taxon>Micrococcales</taxon>
        <taxon>Jonesiaceae</taxon>
        <taxon>Populibacterium</taxon>
    </lineage>
</organism>
<evidence type="ECO:0000313" key="3">
    <source>
        <dbReference type="Proteomes" id="UP001597391"/>
    </source>
</evidence>
<feature type="domain" description="Bacteriophage T5 Orf172 DNA-binding" evidence="1">
    <location>
        <begin position="23"/>
        <end position="109"/>
    </location>
</feature>
<comment type="caution">
    <text evidence="2">The sequence shown here is derived from an EMBL/GenBank/DDBJ whole genome shotgun (WGS) entry which is preliminary data.</text>
</comment>
<dbReference type="InterPro" id="IPR018306">
    <property type="entry name" value="Phage_T5_Orf172_DNA-bd"/>
</dbReference>
<proteinExistence type="predicted"/>
<evidence type="ECO:0000313" key="2">
    <source>
        <dbReference type="EMBL" id="MFD2839744.1"/>
    </source>
</evidence>
<dbReference type="RefSeq" id="WP_377465294.1">
    <property type="nucleotide sequence ID" value="NZ_JBHUOP010000002.1"/>
</dbReference>
<reference evidence="3" key="1">
    <citation type="journal article" date="2019" name="Int. J. Syst. Evol. Microbiol.">
        <title>The Global Catalogue of Microorganisms (GCM) 10K type strain sequencing project: providing services to taxonomists for standard genome sequencing and annotation.</title>
        <authorList>
            <consortium name="The Broad Institute Genomics Platform"/>
            <consortium name="The Broad Institute Genome Sequencing Center for Infectious Disease"/>
            <person name="Wu L."/>
            <person name="Ma J."/>
        </authorList>
    </citation>
    <scope>NUCLEOTIDE SEQUENCE [LARGE SCALE GENOMIC DNA]</scope>
    <source>
        <strain evidence="3">KCTC 33576</strain>
    </source>
</reference>
<dbReference type="SUPFAM" id="SSF52540">
    <property type="entry name" value="P-loop containing nucleoside triphosphate hydrolases"/>
    <property type="match status" value="1"/>
</dbReference>
<dbReference type="EMBL" id="JBHUOP010000002">
    <property type="protein sequence ID" value="MFD2839744.1"/>
    <property type="molecule type" value="Genomic_DNA"/>
</dbReference>
<sequence length="813" mass="91454">MTNYIYAYTHAGNTKAWRRASGQRGDTWIKVGQTANAGIDRVRQQVGTAFPGLRGVEILFHSEPATRPDGTDFSDHDVHRVLRGAGMINPGGEWFEATEVEVWAAIRSLQRGLPFNPTRIQDFPMRPEQKRAVEQTAAFFRPHEAEENEIAPKFLWNAKMRFGKTFTTYQLAKEMGWTKLLILTYKPAVRSAWRDDLLSHVDFIDWQYVDRDTPLSDADAMIDSGRPTAWFASFQDVIGRDAVGKPKERNETLHLVDWDCIVIDEFHFGASTAAAREVYDPQDKAEAALAQMFLKASDESSDHDADVVPELDYGLKTKFHLHLSGTPFKAITNGDYAESEVFNWTYIDEQREKSGWDESKGRNPYASLPQMQMYTYAMGAPGREWVADGEFDGFDLNTYFKAKKTADGYAFERPDYVASFLDLIRGKKALPEKVIEQDEANAPFPYEAAEFKEAVRHSVWYLQDVAACEAMAELLRNDPFFSTFEIYVAAGTKAKIGAKALEPLQAAIRYAEDTGKSGSITLSCGKLMTGVTVPEWSSIFMLRSLKAPESYFQAAFRVQSPWTTDGEIKKKTAYVFEFDPNRALSLVALYGTELANNSADRKATQASVLGELINFLPIFAIDGGRMEQLDVRAILDWAHGGIGANALARRWRSVDLYNLNGVTMDRLLQDADLIAELEQIEDFRTIREEAEKIVTASKKLAAVKRVGGGASEQRKPKNEIADKRKSIRDKLKKVSAKVLIFMYLTDFREERLAHVIESLDTELFLRSTGLSLGSYSRLTEIGVIDVGNMTDAIQKFRYFEKKSIEGLIGAEGD</sequence>
<dbReference type="InterPro" id="IPR027417">
    <property type="entry name" value="P-loop_NTPase"/>
</dbReference>
<keyword evidence="3" id="KW-1185">Reference proteome</keyword>
<dbReference type="Proteomes" id="UP001597391">
    <property type="component" value="Unassembled WGS sequence"/>
</dbReference>